<organism evidence="2 3">
    <name type="scientific">Corynebacterium bovis</name>
    <dbReference type="NCBI Taxonomy" id="36808"/>
    <lineage>
        <taxon>Bacteria</taxon>
        <taxon>Bacillati</taxon>
        <taxon>Actinomycetota</taxon>
        <taxon>Actinomycetes</taxon>
        <taxon>Mycobacteriales</taxon>
        <taxon>Corynebacteriaceae</taxon>
        <taxon>Corynebacterium</taxon>
    </lineage>
</organism>
<sequence length="289" mass="30277">MARTPSFAAAALQRTLSDPRRFALAFSLYPPLLASGIRVRDIASDWSAGTLELHLRPWNRNVHGAAFGGTLFSMTDALFGTLVMLRLGTDYEAWTRTGTFQYLSPGRSGATARIEVTDELLDTIRTEVAEDGFCNIPFTTVIENPDGSVVGIGQQDLHCRLRKGRRRTPAGSASSTAGGAAGGAAAATGDRTGDAGTGATGGAGDAAASAPAPAREPRGITLSSLATAVAWRAFHTDAARLSSLLSDVRRIPLPEDRARRVSRDVLAAGALTREEILAAGIPPRLLPEG</sequence>
<dbReference type="Gene3D" id="3.10.129.10">
    <property type="entry name" value="Hotdog Thioesterase"/>
    <property type="match status" value="1"/>
</dbReference>
<dbReference type="Proteomes" id="UP000278422">
    <property type="component" value="Unassembled WGS sequence"/>
</dbReference>
<dbReference type="EMBL" id="PQNQ01000034">
    <property type="protein sequence ID" value="RRQ02662.1"/>
    <property type="molecule type" value="Genomic_DNA"/>
</dbReference>
<dbReference type="RefSeq" id="WP_125175513.1">
    <property type="nucleotide sequence ID" value="NZ_JBHYBM010000123.1"/>
</dbReference>
<accession>A0A3R8QIV8</accession>
<evidence type="ECO:0000313" key="3">
    <source>
        <dbReference type="Proteomes" id="UP000278422"/>
    </source>
</evidence>
<feature type="compositionally biased region" description="Low complexity" evidence="1">
    <location>
        <begin position="169"/>
        <end position="190"/>
    </location>
</feature>
<dbReference type="InterPro" id="IPR027961">
    <property type="entry name" value="DUF4442"/>
</dbReference>
<dbReference type="InterPro" id="IPR029069">
    <property type="entry name" value="HotDog_dom_sf"/>
</dbReference>
<gene>
    <name evidence="2" type="ORF">CXF42_09445</name>
</gene>
<evidence type="ECO:0000256" key="1">
    <source>
        <dbReference type="SAM" id="MobiDB-lite"/>
    </source>
</evidence>
<feature type="compositionally biased region" description="Gly residues" evidence="1">
    <location>
        <begin position="195"/>
        <end position="204"/>
    </location>
</feature>
<keyword evidence="3" id="KW-1185">Reference proteome</keyword>
<dbReference type="Pfam" id="PF14539">
    <property type="entry name" value="DUF4442"/>
    <property type="match status" value="1"/>
</dbReference>
<comment type="caution">
    <text evidence="2">The sequence shown here is derived from an EMBL/GenBank/DDBJ whole genome shotgun (WGS) entry which is preliminary data.</text>
</comment>
<evidence type="ECO:0000313" key="2">
    <source>
        <dbReference type="EMBL" id="RRQ02662.1"/>
    </source>
</evidence>
<dbReference type="SUPFAM" id="SSF54637">
    <property type="entry name" value="Thioesterase/thiol ester dehydrase-isomerase"/>
    <property type="match status" value="1"/>
</dbReference>
<name>A0A3R8QIV8_9CORY</name>
<reference evidence="2 3" key="1">
    <citation type="submission" date="2018-01" db="EMBL/GenBank/DDBJ databases">
        <title>Twenty Corynebacterium bovis Genomes.</title>
        <authorList>
            <person name="Gulvik C.A."/>
        </authorList>
    </citation>
    <scope>NUCLEOTIDE SEQUENCE [LARGE SCALE GENOMIC DNA]</scope>
    <source>
        <strain evidence="2 3">16-2004</strain>
    </source>
</reference>
<proteinExistence type="predicted"/>
<evidence type="ECO:0008006" key="4">
    <source>
        <dbReference type="Google" id="ProtNLM"/>
    </source>
</evidence>
<protein>
    <recommendedName>
        <fullName evidence="4">DUF4442 domain-containing protein</fullName>
    </recommendedName>
</protein>
<dbReference type="AlphaFoldDB" id="A0A3R8QIV8"/>
<feature type="region of interest" description="Disordered" evidence="1">
    <location>
        <begin position="163"/>
        <end position="215"/>
    </location>
</feature>